<dbReference type="PANTHER" id="PTHR46481">
    <property type="entry name" value="ZINC FINGER BED DOMAIN-CONTAINING PROTEIN 4"/>
    <property type="match status" value="1"/>
</dbReference>
<evidence type="ECO:0000256" key="3">
    <source>
        <dbReference type="ARBA" id="ARBA00022771"/>
    </source>
</evidence>
<keyword evidence="4" id="KW-0862">Zinc</keyword>
<dbReference type="InterPro" id="IPR012337">
    <property type="entry name" value="RNaseH-like_sf"/>
</dbReference>
<keyword evidence="2" id="KW-0479">Metal-binding</keyword>
<dbReference type="GO" id="GO:0046983">
    <property type="term" value="F:protein dimerization activity"/>
    <property type="evidence" value="ECO:0007669"/>
    <property type="project" value="InterPro"/>
</dbReference>
<organism evidence="8 9">
    <name type="scientific">Adineta steineri</name>
    <dbReference type="NCBI Taxonomy" id="433720"/>
    <lineage>
        <taxon>Eukaryota</taxon>
        <taxon>Metazoa</taxon>
        <taxon>Spiralia</taxon>
        <taxon>Gnathifera</taxon>
        <taxon>Rotifera</taxon>
        <taxon>Eurotatoria</taxon>
        <taxon>Bdelloidea</taxon>
        <taxon>Adinetida</taxon>
        <taxon>Adinetidae</taxon>
        <taxon>Adineta</taxon>
    </lineage>
</organism>
<feature type="compositionally biased region" description="Low complexity" evidence="6">
    <location>
        <begin position="529"/>
        <end position="545"/>
    </location>
</feature>
<dbReference type="SUPFAM" id="SSF53098">
    <property type="entry name" value="Ribonuclease H-like"/>
    <property type="match status" value="1"/>
</dbReference>
<proteinExistence type="predicted"/>
<protein>
    <recommendedName>
        <fullName evidence="7">HAT C-terminal dimerisation domain-containing protein</fullName>
    </recommendedName>
</protein>
<comment type="subcellular location">
    <subcellularLocation>
        <location evidence="1">Nucleus</location>
    </subcellularLocation>
</comment>
<name>A0A814XBS8_9BILA</name>
<dbReference type="GO" id="GO:0008270">
    <property type="term" value="F:zinc ion binding"/>
    <property type="evidence" value="ECO:0007669"/>
    <property type="project" value="UniProtKB-KW"/>
</dbReference>
<keyword evidence="5" id="KW-0539">Nucleus</keyword>
<evidence type="ECO:0000256" key="4">
    <source>
        <dbReference type="ARBA" id="ARBA00022833"/>
    </source>
</evidence>
<comment type="caution">
    <text evidence="8">The sequence shown here is derived from an EMBL/GenBank/DDBJ whole genome shotgun (WGS) entry which is preliminary data.</text>
</comment>
<evidence type="ECO:0000256" key="6">
    <source>
        <dbReference type="SAM" id="MobiDB-lite"/>
    </source>
</evidence>
<dbReference type="InterPro" id="IPR052035">
    <property type="entry name" value="ZnF_BED_domain_contain"/>
</dbReference>
<reference evidence="8" key="1">
    <citation type="submission" date="2021-02" db="EMBL/GenBank/DDBJ databases">
        <authorList>
            <person name="Nowell W R."/>
        </authorList>
    </citation>
    <scope>NUCLEOTIDE SEQUENCE</scope>
</reference>
<dbReference type="InterPro" id="IPR008906">
    <property type="entry name" value="HATC_C_dom"/>
</dbReference>
<accession>A0A814XBS8</accession>
<keyword evidence="3" id="KW-0863">Zinc-finger</keyword>
<dbReference type="Proteomes" id="UP000663845">
    <property type="component" value="Unassembled WGS sequence"/>
</dbReference>
<sequence>MDDNRTNGLCKLCSRNYKDKTGIFSNFLKHLKRKHIAEYEKTYGNEDEYLSENIENEAVAEPSTEILIATCKQTRINMSIAKNLIIKCNIPLNIVENSSFREFMKHCNIKWNPISSKKLKNDYINLFIEKMNKSIHEALNKVEHVTLTIDGWSDRRSRSFLGITCHFIDYKMKPDTCLIDFVRLKGSHTADNIYRTTERVLDHYNLKEKIFKIVTDNAANMVKAFKFGLLANDINDTDDETIGGENIPILNTNSSDDDNIDDQCLDVNDFSFMNIEYGNSFIDDEDPTDVRLSCFVHSLQLCVRDGIKDASFMVKIFGKCKAVAQYSHKSSKIADILEELNKHINKFTVTRWNSEFLLIKSILSIDKNDLDLITSLMVNPIQFSNKDLIILKELIDILEPFYEISVRCQAETIVTASLVVPSVVHLITSLRDIKENISHCSKLVQQLDASIKKRFSGIIARLSLNTVTINDNYGDPLYFISVVLDPSFKFYWIRDLKMSVQKENQLKQHIIQLIIDEMSKNSSISTIDLDSSNSSSTASSCSTSAPKPKRRKLFDYNDSSLDNSNETTTLDPAIELDAYLNDPLRTKFSDYWSSSHLNVLKKVVTRVFSVQASSAPIERVFSHAGLILSSRRTNMSEHLFRNLVLLRVNQQLL</sequence>
<feature type="domain" description="HAT C-terminal dimerisation" evidence="7">
    <location>
        <begin position="589"/>
        <end position="639"/>
    </location>
</feature>
<evidence type="ECO:0000256" key="2">
    <source>
        <dbReference type="ARBA" id="ARBA00022723"/>
    </source>
</evidence>
<dbReference type="PANTHER" id="PTHR46481:SF10">
    <property type="entry name" value="ZINC FINGER BED DOMAIN-CONTAINING PROTEIN 39"/>
    <property type="match status" value="1"/>
</dbReference>
<gene>
    <name evidence="8" type="ORF">JYZ213_LOCUS27600</name>
</gene>
<evidence type="ECO:0000256" key="1">
    <source>
        <dbReference type="ARBA" id="ARBA00004123"/>
    </source>
</evidence>
<dbReference type="AlphaFoldDB" id="A0A814XBS8"/>
<evidence type="ECO:0000313" key="8">
    <source>
        <dbReference type="EMBL" id="CAF1213637.1"/>
    </source>
</evidence>
<feature type="region of interest" description="Disordered" evidence="6">
    <location>
        <begin position="529"/>
        <end position="560"/>
    </location>
</feature>
<dbReference type="Pfam" id="PF05699">
    <property type="entry name" value="Dimer_Tnp_hAT"/>
    <property type="match status" value="1"/>
</dbReference>
<evidence type="ECO:0000256" key="5">
    <source>
        <dbReference type="ARBA" id="ARBA00023242"/>
    </source>
</evidence>
<evidence type="ECO:0000313" key="9">
    <source>
        <dbReference type="Proteomes" id="UP000663845"/>
    </source>
</evidence>
<evidence type="ECO:0000259" key="7">
    <source>
        <dbReference type="Pfam" id="PF05699"/>
    </source>
</evidence>
<dbReference type="GO" id="GO:0005634">
    <property type="term" value="C:nucleus"/>
    <property type="evidence" value="ECO:0007669"/>
    <property type="project" value="UniProtKB-SubCell"/>
</dbReference>
<dbReference type="EMBL" id="CAJNOG010000386">
    <property type="protein sequence ID" value="CAF1213637.1"/>
    <property type="molecule type" value="Genomic_DNA"/>
</dbReference>